<organism evidence="1 2">
    <name type="scientific">Flavobacterium algoritolerans</name>
    <dbReference type="NCBI Taxonomy" id="3041254"/>
    <lineage>
        <taxon>Bacteria</taxon>
        <taxon>Pseudomonadati</taxon>
        <taxon>Bacteroidota</taxon>
        <taxon>Flavobacteriia</taxon>
        <taxon>Flavobacteriales</taxon>
        <taxon>Flavobacteriaceae</taxon>
        <taxon>Flavobacterium</taxon>
    </lineage>
</organism>
<evidence type="ECO:0000313" key="2">
    <source>
        <dbReference type="Proteomes" id="UP001243403"/>
    </source>
</evidence>
<proteinExistence type="predicted"/>
<dbReference type="Proteomes" id="UP001243403">
    <property type="component" value="Unassembled WGS sequence"/>
</dbReference>
<keyword evidence="2" id="KW-1185">Reference proteome</keyword>
<evidence type="ECO:0000313" key="1">
    <source>
        <dbReference type="EMBL" id="MDI5895834.1"/>
    </source>
</evidence>
<dbReference type="RefSeq" id="WP_282718322.1">
    <property type="nucleotide sequence ID" value="NZ_JASCRZ010000006.1"/>
</dbReference>
<comment type="caution">
    <text evidence="1">The sequence shown here is derived from an EMBL/GenBank/DDBJ whole genome shotgun (WGS) entry which is preliminary data.</text>
</comment>
<gene>
    <name evidence="1" type="ORF">QLS65_13115</name>
</gene>
<dbReference type="EMBL" id="JASCRZ010000006">
    <property type="protein sequence ID" value="MDI5895834.1"/>
    <property type="molecule type" value="Genomic_DNA"/>
</dbReference>
<sequence>MQNNSFLVAYNKNNQLSYHDLDYDNLNQGGSTCIPLYEDLIFTAVFIAGKRVLYPTTEQETNFFNIFTQQERYLIASEFFDSDLIKNQDYRTQNTAFCPSFLPPPSFDVIITNVDAYGVTFTGGDEVRVYRSFDGVNYQEVGSQGPSDYQRTNYQPNNPDCYFKLSNVTRTLYSPVYHYIPAGGDSL</sequence>
<protein>
    <submittedName>
        <fullName evidence="1">Uncharacterized protein</fullName>
    </submittedName>
</protein>
<accession>A0ABT6VF91</accession>
<name>A0ABT6VF91_9FLAO</name>
<reference evidence="1 2" key="1">
    <citation type="submission" date="2023-04" db="EMBL/GenBank/DDBJ databases">
        <title>Two novel species of Flavobacterium.</title>
        <authorList>
            <person name="Liu Q."/>
            <person name="Xin Y.-H."/>
        </authorList>
    </citation>
    <scope>NUCLEOTIDE SEQUENCE [LARGE SCALE GENOMIC DNA]</scope>
    <source>
        <strain evidence="1 2">LB1P51</strain>
    </source>
</reference>